<accession>A0AAD2JEJ9</accession>
<evidence type="ECO:0000313" key="1">
    <source>
        <dbReference type="EMBL" id="AWV48829.1"/>
    </source>
</evidence>
<name>A0AAD2JEJ9_MYCLR</name>
<dbReference type="EMBL" id="CP029543">
    <property type="protein sequence ID" value="AWV48829.1"/>
    <property type="molecule type" value="Genomic_DNA"/>
</dbReference>
<gene>
    <name evidence="1" type="ORF">DIJ64_14405</name>
</gene>
<sequence>MLVPVNQVETRVLRPFVMGPVGIVNRRVGLAFPPAQLRGSSVLLAPDPSAVAGQQTDADGAASAR</sequence>
<protein>
    <submittedName>
        <fullName evidence="1">Uncharacterized protein</fullName>
    </submittedName>
</protein>
<proteinExistence type="predicted"/>
<reference evidence="1 2" key="1">
    <citation type="submission" date="2018-05" db="EMBL/GenBank/DDBJ databases">
        <title>Evolution of small genomes with special reference to Mycobacterium leprae.</title>
        <authorList>
            <person name="Mohanty P.S."/>
            <person name="Bansal A.K."/>
            <person name="Gupta U.D."/>
            <person name="Naaz F."/>
            <person name="Dwivedi V.D."/>
            <person name="Singh H."/>
            <person name="Gupta G."/>
            <person name="Sharma S."/>
            <person name="Arora M."/>
        </authorList>
    </citation>
    <scope>NUCLEOTIDE SEQUENCE [LARGE SCALE GENOMIC DNA]</scope>
    <source>
        <strain evidence="1 2">MRHRU-235-G</strain>
    </source>
</reference>
<organism evidence="1 2">
    <name type="scientific">Mycobacterium leprae</name>
    <dbReference type="NCBI Taxonomy" id="1769"/>
    <lineage>
        <taxon>Bacteria</taxon>
        <taxon>Bacillati</taxon>
        <taxon>Actinomycetota</taxon>
        <taxon>Actinomycetes</taxon>
        <taxon>Mycobacteriales</taxon>
        <taxon>Mycobacteriaceae</taxon>
        <taxon>Mycobacterium</taxon>
    </lineage>
</organism>
<evidence type="ECO:0000313" key="2">
    <source>
        <dbReference type="Proteomes" id="UP000249682"/>
    </source>
</evidence>
<dbReference type="Proteomes" id="UP000249682">
    <property type="component" value="Chromosome"/>
</dbReference>
<dbReference type="AlphaFoldDB" id="A0AAD2JEJ9"/>